<dbReference type="InParanoid" id="A0A2G5DZ19"/>
<keyword evidence="2" id="KW-1185">Reference proteome</keyword>
<dbReference type="Proteomes" id="UP000230069">
    <property type="component" value="Unassembled WGS sequence"/>
</dbReference>
<name>A0A2G5DZ19_AQUCA</name>
<sequence>MFRVFLEVTLLSFKVYPPLFSLPTYGSALVMFPKSSISSTETSLAGMLKNTILFQGLTRKVMTTPLTEGPMLSSPSPNRLYQLVHWRCWLVSEVTPNRPTKKPKILGIFDLLAFILESETRTE</sequence>
<reference evidence="1 2" key="1">
    <citation type="submission" date="2017-09" db="EMBL/GenBank/DDBJ databases">
        <title>WGS assembly of Aquilegia coerulea Goldsmith.</title>
        <authorList>
            <person name="Hodges S."/>
            <person name="Kramer E."/>
            <person name="Nordborg M."/>
            <person name="Tomkins J."/>
            <person name="Borevitz J."/>
            <person name="Derieg N."/>
            <person name="Yan J."/>
            <person name="Mihaltcheva S."/>
            <person name="Hayes R.D."/>
            <person name="Rokhsar D."/>
        </authorList>
    </citation>
    <scope>NUCLEOTIDE SEQUENCE [LARGE SCALE GENOMIC DNA]</scope>
    <source>
        <strain evidence="2">cv. Goldsmith</strain>
    </source>
</reference>
<accession>A0A2G5DZ19</accession>
<protein>
    <submittedName>
        <fullName evidence="1">Uncharacterized protein</fullName>
    </submittedName>
</protein>
<dbReference type="OrthoDB" id="79252at2759"/>
<gene>
    <name evidence="1" type="ORF">AQUCO_01300007v1</name>
</gene>
<proteinExistence type="predicted"/>
<dbReference type="EMBL" id="KZ305030">
    <property type="protein sequence ID" value="PIA48774.1"/>
    <property type="molecule type" value="Genomic_DNA"/>
</dbReference>
<dbReference type="AlphaFoldDB" id="A0A2G5DZ19"/>
<evidence type="ECO:0000313" key="1">
    <source>
        <dbReference type="EMBL" id="PIA48774.1"/>
    </source>
</evidence>
<organism evidence="1 2">
    <name type="scientific">Aquilegia coerulea</name>
    <name type="common">Rocky mountain columbine</name>
    <dbReference type="NCBI Taxonomy" id="218851"/>
    <lineage>
        <taxon>Eukaryota</taxon>
        <taxon>Viridiplantae</taxon>
        <taxon>Streptophyta</taxon>
        <taxon>Embryophyta</taxon>
        <taxon>Tracheophyta</taxon>
        <taxon>Spermatophyta</taxon>
        <taxon>Magnoliopsida</taxon>
        <taxon>Ranunculales</taxon>
        <taxon>Ranunculaceae</taxon>
        <taxon>Thalictroideae</taxon>
        <taxon>Aquilegia</taxon>
    </lineage>
</organism>
<evidence type="ECO:0000313" key="2">
    <source>
        <dbReference type="Proteomes" id="UP000230069"/>
    </source>
</evidence>